<accession>A0AA89AZP9</accession>
<dbReference type="PANTHER" id="PTHR33052">
    <property type="entry name" value="DUF4228 DOMAIN PROTEIN-RELATED"/>
    <property type="match status" value="1"/>
</dbReference>
<reference evidence="2" key="1">
    <citation type="submission" date="2022-12" db="EMBL/GenBank/DDBJ databases">
        <title>Draft genome assemblies for two species of Escallonia (Escalloniales).</title>
        <authorList>
            <person name="Chanderbali A."/>
            <person name="Dervinis C."/>
            <person name="Anghel I."/>
            <person name="Soltis D."/>
            <person name="Soltis P."/>
            <person name="Zapata F."/>
        </authorList>
    </citation>
    <scope>NUCLEOTIDE SEQUENCE</scope>
    <source>
        <strain evidence="2">UCBG64.0493</strain>
        <tissue evidence="2">Leaf</tissue>
    </source>
</reference>
<dbReference type="InterPro" id="IPR025322">
    <property type="entry name" value="PADRE_dom"/>
</dbReference>
<feature type="compositionally biased region" description="Basic and acidic residues" evidence="1">
    <location>
        <begin position="173"/>
        <end position="190"/>
    </location>
</feature>
<evidence type="ECO:0000256" key="1">
    <source>
        <dbReference type="SAM" id="MobiDB-lite"/>
    </source>
</evidence>
<keyword evidence="3" id="KW-1185">Reference proteome</keyword>
<feature type="region of interest" description="Disordered" evidence="1">
    <location>
        <begin position="159"/>
        <end position="214"/>
    </location>
</feature>
<dbReference type="AlphaFoldDB" id="A0AA89AZP9"/>
<protein>
    <submittedName>
        <fullName evidence="2">Uncharacterized protein</fullName>
    </submittedName>
</protein>
<feature type="region of interest" description="Disordered" evidence="1">
    <location>
        <begin position="108"/>
        <end position="128"/>
    </location>
</feature>
<proteinExistence type="predicted"/>
<sequence length="214" mass="23947">MLHKLFGARTRNPPAAGCHVPQKSVPARVPVLPGEKPTAALKIIHAGGKSEYYYMAVPAARIMEKYPSFVLARPDVFRRPWESTVRPDEILVPGQKYFVVPRRTMKKLRRRTRKPSGDNSVGSEDTSAEVVSVASDVGSTKTRSSNRRHVRLFGIDCKKDTKPSVSLPKKKRNTENDVKVVSKVESSERPRRVRHAGAWEPSLTVISESEGYDE</sequence>
<organism evidence="2 3">
    <name type="scientific">Escallonia herrerae</name>
    <dbReference type="NCBI Taxonomy" id="1293975"/>
    <lineage>
        <taxon>Eukaryota</taxon>
        <taxon>Viridiplantae</taxon>
        <taxon>Streptophyta</taxon>
        <taxon>Embryophyta</taxon>
        <taxon>Tracheophyta</taxon>
        <taxon>Spermatophyta</taxon>
        <taxon>Magnoliopsida</taxon>
        <taxon>eudicotyledons</taxon>
        <taxon>Gunneridae</taxon>
        <taxon>Pentapetalae</taxon>
        <taxon>asterids</taxon>
        <taxon>campanulids</taxon>
        <taxon>Escalloniales</taxon>
        <taxon>Escalloniaceae</taxon>
        <taxon>Escallonia</taxon>
    </lineage>
</organism>
<dbReference type="Pfam" id="PF14009">
    <property type="entry name" value="PADRE"/>
    <property type="match status" value="1"/>
</dbReference>
<evidence type="ECO:0000313" key="3">
    <source>
        <dbReference type="Proteomes" id="UP001188597"/>
    </source>
</evidence>
<dbReference type="Proteomes" id="UP001188597">
    <property type="component" value="Unassembled WGS sequence"/>
</dbReference>
<evidence type="ECO:0000313" key="2">
    <source>
        <dbReference type="EMBL" id="KAK3017281.1"/>
    </source>
</evidence>
<comment type="caution">
    <text evidence="2">The sequence shown here is derived from an EMBL/GenBank/DDBJ whole genome shotgun (WGS) entry which is preliminary data.</text>
</comment>
<gene>
    <name evidence="2" type="ORF">RJ639_007393</name>
</gene>
<name>A0AA89AZP9_9ASTE</name>
<dbReference type="EMBL" id="JAVXUP010001014">
    <property type="protein sequence ID" value="KAK3017281.1"/>
    <property type="molecule type" value="Genomic_DNA"/>
</dbReference>